<evidence type="ECO:0000256" key="1">
    <source>
        <dbReference type="SAM" id="Phobius"/>
    </source>
</evidence>
<feature type="transmembrane region" description="Helical" evidence="1">
    <location>
        <begin position="15"/>
        <end position="33"/>
    </location>
</feature>
<keyword evidence="1" id="KW-1133">Transmembrane helix</keyword>
<keyword evidence="1" id="KW-0472">Membrane</keyword>
<evidence type="ECO:0000313" key="2">
    <source>
        <dbReference type="EMBL" id="GAG22965.1"/>
    </source>
</evidence>
<dbReference type="EMBL" id="BARS01034502">
    <property type="protein sequence ID" value="GAG22965.1"/>
    <property type="molecule type" value="Genomic_DNA"/>
</dbReference>
<name>X0VXF6_9ZZZZ</name>
<sequence>MDIMGFLVKTLDPPWSYFLITIGLLLVIVPKFLDIRRELINTSKDRRNLIRKKEKLELLKLQFEIEALRSQYDLPVSESVSSLLTPEV</sequence>
<feature type="non-terminal residue" evidence="2">
    <location>
        <position position="88"/>
    </location>
</feature>
<proteinExistence type="predicted"/>
<organism evidence="2">
    <name type="scientific">marine sediment metagenome</name>
    <dbReference type="NCBI Taxonomy" id="412755"/>
    <lineage>
        <taxon>unclassified sequences</taxon>
        <taxon>metagenomes</taxon>
        <taxon>ecological metagenomes</taxon>
    </lineage>
</organism>
<dbReference type="AlphaFoldDB" id="X0VXF6"/>
<keyword evidence="1" id="KW-0812">Transmembrane</keyword>
<gene>
    <name evidence="2" type="ORF">S01H1_53285</name>
</gene>
<comment type="caution">
    <text evidence="2">The sequence shown here is derived from an EMBL/GenBank/DDBJ whole genome shotgun (WGS) entry which is preliminary data.</text>
</comment>
<reference evidence="2" key="1">
    <citation type="journal article" date="2014" name="Front. Microbiol.">
        <title>High frequency of phylogenetically diverse reductive dehalogenase-homologous genes in deep subseafloor sedimentary metagenomes.</title>
        <authorList>
            <person name="Kawai M."/>
            <person name="Futagami T."/>
            <person name="Toyoda A."/>
            <person name="Takaki Y."/>
            <person name="Nishi S."/>
            <person name="Hori S."/>
            <person name="Arai W."/>
            <person name="Tsubouchi T."/>
            <person name="Morono Y."/>
            <person name="Uchiyama I."/>
            <person name="Ito T."/>
            <person name="Fujiyama A."/>
            <person name="Inagaki F."/>
            <person name="Takami H."/>
        </authorList>
    </citation>
    <scope>NUCLEOTIDE SEQUENCE</scope>
    <source>
        <strain evidence="2">Expedition CK06-06</strain>
    </source>
</reference>
<protein>
    <submittedName>
        <fullName evidence="2">Uncharacterized protein</fullName>
    </submittedName>
</protein>
<accession>X0VXF6</accession>